<evidence type="ECO:0000256" key="10">
    <source>
        <dbReference type="ARBA" id="ARBA00042639"/>
    </source>
</evidence>
<dbReference type="InterPro" id="IPR013766">
    <property type="entry name" value="Thioredoxin_domain"/>
</dbReference>
<sequence>MQRALRMVGNKGIWARHIALVLALSFSGTGGASADTASLAKAEAAGRGIGIAVSAPLPAKAVVRDTAGKPVSLAQMKGRKGALIVFFRSAAWCPYCKAQLKSLTDVAQAARSRGIAMAAISYDAPAVLDKFAKAETLGFPLYSDGGSRLIDTLKLRDPRYDSSSYANGVPYPTILLVGPDGRVKAKVVETDYKIRPSNADVVALLDRLK</sequence>
<comment type="function">
    <text evidence="1">Thiol-specific peroxidase that catalyzes the reduction of hydrogen peroxide and organic hydroperoxides to water and alcohols, respectively. Plays a role in cell protection against oxidative stress by detoxifying peroxides and as sensor of hydrogen peroxide-mediated signaling events.</text>
</comment>
<dbReference type="PANTHER" id="PTHR42801:SF4">
    <property type="entry name" value="AHPC_TSA FAMILY PROTEIN"/>
    <property type="match status" value="1"/>
</dbReference>
<evidence type="ECO:0000256" key="2">
    <source>
        <dbReference type="ARBA" id="ARBA00013017"/>
    </source>
</evidence>
<dbReference type="GO" id="GO:0045454">
    <property type="term" value="P:cell redox homeostasis"/>
    <property type="evidence" value="ECO:0007669"/>
    <property type="project" value="TreeGrafter"/>
</dbReference>
<dbReference type="InterPro" id="IPR050924">
    <property type="entry name" value="Peroxiredoxin_BCP/PrxQ"/>
</dbReference>
<evidence type="ECO:0000256" key="3">
    <source>
        <dbReference type="ARBA" id="ARBA00022559"/>
    </source>
</evidence>
<keyword evidence="5" id="KW-0560">Oxidoreductase</keyword>
<evidence type="ECO:0000256" key="11">
    <source>
        <dbReference type="ARBA" id="ARBA00049091"/>
    </source>
</evidence>
<dbReference type="GO" id="GO:0034599">
    <property type="term" value="P:cellular response to oxidative stress"/>
    <property type="evidence" value="ECO:0007669"/>
    <property type="project" value="TreeGrafter"/>
</dbReference>
<dbReference type="EC" id="1.11.1.24" evidence="2"/>
<dbReference type="EMBL" id="RZUL01000003">
    <property type="protein sequence ID" value="RVT40977.1"/>
    <property type="molecule type" value="Genomic_DNA"/>
</dbReference>
<dbReference type="AlphaFoldDB" id="A0A437J7F5"/>
<keyword evidence="6" id="KW-1015">Disulfide bond</keyword>
<dbReference type="Proteomes" id="UP000282977">
    <property type="component" value="Unassembled WGS sequence"/>
</dbReference>
<feature type="chain" id="PRO_5019421276" description="thioredoxin-dependent peroxiredoxin" evidence="12">
    <location>
        <begin position="35"/>
        <end position="209"/>
    </location>
</feature>
<comment type="catalytic activity">
    <reaction evidence="11">
        <text>a hydroperoxide + [thioredoxin]-dithiol = an alcohol + [thioredoxin]-disulfide + H2O</text>
        <dbReference type="Rhea" id="RHEA:62620"/>
        <dbReference type="Rhea" id="RHEA-COMP:10698"/>
        <dbReference type="Rhea" id="RHEA-COMP:10700"/>
        <dbReference type="ChEBI" id="CHEBI:15377"/>
        <dbReference type="ChEBI" id="CHEBI:29950"/>
        <dbReference type="ChEBI" id="CHEBI:30879"/>
        <dbReference type="ChEBI" id="CHEBI:35924"/>
        <dbReference type="ChEBI" id="CHEBI:50058"/>
        <dbReference type="EC" id="1.11.1.24"/>
    </reaction>
</comment>
<dbReference type="OrthoDB" id="9809746at2"/>
<evidence type="ECO:0000256" key="5">
    <source>
        <dbReference type="ARBA" id="ARBA00023002"/>
    </source>
</evidence>
<dbReference type="GO" id="GO:0008379">
    <property type="term" value="F:thioredoxin peroxidase activity"/>
    <property type="evidence" value="ECO:0007669"/>
    <property type="project" value="TreeGrafter"/>
</dbReference>
<dbReference type="Gene3D" id="3.40.30.10">
    <property type="entry name" value="Glutaredoxin"/>
    <property type="match status" value="1"/>
</dbReference>
<evidence type="ECO:0000256" key="4">
    <source>
        <dbReference type="ARBA" id="ARBA00022862"/>
    </source>
</evidence>
<reference evidence="14 15" key="1">
    <citation type="submission" date="2019-01" db="EMBL/GenBank/DDBJ databases">
        <authorList>
            <person name="Chen W.-M."/>
        </authorList>
    </citation>
    <scope>NUCLEOTIDE SEQUENCE [LARGE SCALE GENOMIC DNA]</scope>
    <source>
        <strain evidence="14 15">TLA-22</strain>
    </source>
</reference>
<dbReference type="Pfam" id="PF00578">
    <property type="entry name" value="AhpC-TSA"/>
    <property type="match status" value="1"/>
</dbReference>
<evidence type="ECO:0000256" key="12">
    <source>
        <dbReference type="SAM" id="SignalP"/>
    </source>
</evidence>
<comment type="caution">
    <text evidence="14">The sequence shown here is derived from an EMBL/GenBank/DDBJ whole genome shotgun (WGS) entry which is preliminary data.</text>
</comment>
<evidence type="ECO:0000313" key="15">
    <source>
        <dbReference type="Proteomes" id="UP000282977"/>
    </source>
</evidence>
<dbReference type="PROSITE" id="PS51352">
    <property type="entry name" value="THIOREDOXIN_2"/>
    <property type="match status" value="1"/>
</dbReference>
<keyword evidence="3" id="KW-0575">Peroxidase</keyword>
<feature type="signal peptide" evidence="12">
    <location>
        <begin position="1"/>
        <end position="34"/>
    </location>
</feature>
<comment type="similarity">
    <text evidence="9">Belongs to the peroxiredoxin family. BCP/PrxQ subfamily.</text>
</comment>
<dbReference type="GO" id="GO:0005737">
    <property type="term" value="C:cytoplasm"/>
    <property type="evidence" value="ECO:0007669"/>
    <property type="project" value="TreeGrafter"/>
</dbReference>
<evidence type="ECO:0000256" key="6">
    <source>
        <dbReference type="ARBA" id="ARBA00023157"/>
    </source>
</evidence>
<keyword evidence="7" id="KW-0676">Redox-active center</keyword>
<evidence type="ECO:0000313" key="14">
    <source>
        <dbReference type="EMBL" id="RVT40977.1"/>
    </source>
</evidence>
<name>A0A437J7F5_9SPHN</name>
<organism evidence="14 15">
    <name type="scientific">Sphingobium algorifonticola</name>
    <dbReference type="NCBI Taxonomy" id="2008318"/>
    <lineage>
        <taxon>Bacteria</taxon>
        <taxon>Pseudomonadati</taxon>
        <taxon>Pseudomonadota</taxon>
        <taxon>Alphaproteobacteria</taxon>
        <taxon>Sphingomonadales</taxon>
        <taxon>Sphingomonadaceae</taxon>
        <taxon>Sphingobium</taxon>
    </lineage>
</organism>
<feature type="domain" description="Thioredoxin" evidence="13">
    <location>
        <begin position="51"/>
        <end position="209"/>
    </location>
</feature>
<keyword evidence="12" id="KW-0732">Signal</keyword>
<evidence type="ECO:0000256" key="1">
    <source>
        <dbReference type="ARBA" id="ARBA00003330"/>
    </source>
</evidence>
<keyword evidence="4" id="KW-0049">Antioxidant</keyword>
<protein>
    <recommendedName>
        <fullName evidence="2">thioredoxin-dependent peroxiredoxin</fullName>
        <ecNumber evidence="2">1.11.1.24</ecNumber>
    </recommendedName>
    <alternativeName>
        <fullName evidence="8">Thioredoxin peroxidase</fullName>
    </alternativeName>
    <alternativeName>
        <fullName evidence="10">Thioredoxin-dependent peroxiredoxin Bcp</fullName>
    </alternativeName>
</protein>
<gene>
    <name evidence="14" type="ORF">ENE74_11015</name>
</gene>
<proteinExistence type="inferred from homology"/>
<keyword evidence="15" id="KW-1185">Reference proteome</keyword>
<dbReference type="SUPFAM" id="SSF52833">
    <property type="entry name" value="Thioredoxin-like"/>
    <property type="match status" value="1"/>
</dbReference>
<dbReference type="InterPro" id="IPR000866">
    <property type="entry name" value="AhpC/TSA"/>
</dbReference>
<evidence type="ECO:0000256" key="9">
    <source>
        <dbReference type="ARBA" id="ARBA00038489"/>
    </source>
</evidence>
<accession>A0A437J7F5</accession>
<dbReference type="InterPro" id="IPR036249">
    <property type="entry name" value="Thioredoxin-like_sf"/>
</dbReference>
<dbReference type="PANTHER" id="PTHR42801">
    <property type="entry name" value="THIOREDOXIN-DEPENDENT PEROXIDE REDUCTASE"/>
    <property type="match status" value="1"/>
</dbReference>
<evidence type="ECO:0000256" key="7">
    <source>
        <dbReference type="ARBA" id="ARBA00023284"/>
    </source>
</evidence>
<evidence type="ECO:0000259" key="13">
    <source>
        <dbReference type="PROSITE" id="PS51352"/>
    </source>
</evidence>
<evidence type="ECO:0000256" key="8">
    <source>
        <dbReference type="ARBA" id="ARBA00032824"/>
    </source>
</evidence>